<proteinExistence type="predicted"/>
<dbReference type="EMBL" id="AFRT01003261">
    <property type="protein sequence ID" value="ELU36564.1"/>
    <property type="molecule type" value="Genomic_DNA"/>
</dbReference>
<dbReference type="AlphaFoldDB" id="L8WJM2"/>
<comment type="caution">
    <text evidence="1">The sequence shown here is derived from an EMBL/GenBank/DDBJ whole genome shotgun (WGS) entry which is preliminary data.</text>
</comment>
<organism evidence="1 2">
    <name type="scientific">Thanatephorus cucumeris (strain AG1-IA)</name>
    <name type="common">Rice sheath blight fungus</name>
    <name type="synonym">Rhizoctonia solani</name>
    <dbReference type="NCBI Taxonomy" id="983506"/>
    <lineage>
        <taxon>Eukaryota</taxon>
        <taxon>Fungi</taxon>
        <taxon>Dikarya</taxon>
        <taxon>Basidiomycota</taxon>
        <taxon>Agaricomycotina</taxon>
        <taxon>Agaricomycetes</taxon>
        <taxon>Cantharellales</taxon>
        <taxon>Ceratobasidiaceae</taxon>
        <taxon>Rhizoctonia</taxon>
        <taxon>Rhizoctonia solani AG-1</taxon>
    </lineage>
</organism>
<protein>
    <submittedName>
        <fullName evidence="1">Uncharacterized protein</fullName>
    </submittedName>
</protein>
<dbReference type="HOGENOM" id="CLU_2499434_0_0_1"/>
<accession>L8WJM2</accession>
<evidence type="ECO:0000313" key="2">
    <source>
        <dbReference type="Proteomes" id="UP000011668"/>
    </source>
</evidence>
<gene>
    <name evidence="1" type="ORF">AG1IA_09405</name>
</gene>
<sequence>MVTQTCLCDDTKWPYPITINIGTHAIHPIFMPASLPFASPPSYHLRHHAMCLTMLFIGQTSHSSMLISIPSRLYVRLWTFCLILSG</sequence>
<name>L8WJM2_THACA</name>
<dbReference type="Proteomes" id="UP000011668">
    <property type="component" value="Unassembled WGS sequence"/>
</dbReference>
<keyword evidence="2" id="KW-1185">Reference proteome</keyword>
<reference evidence="1 2" key="1">
    <citation type="journal article" date="2013" name="Nat. Commun.">
        <title>The evolution and pathogenic mechanisms of the rice sheath blight pathogen.</title>
        <authorList>
            <person name="Zheng A."/>
            <person name="Lin R."/>
            <person name="Xu L."/>
            <person name="Qin P."/>
            <person name="Tang C."/>
            <person name="Ai P."/>
            <person name="Zhang D."/>
            <person name="Liu Y."/>
            <person name="Sun Z."/>
            <person name="Feng H."/>
            <person name="Wang Y."/>
            <person name="Chen Y."/>
            <person name="Liang X."/>
            <person name="Fu R."/>
            <person name="Li Q."/>
            <person name="Zhang J."/>
            <person name="Yu X."/>
            <person name="Xie Z."/>
            <person name="Ding L."/>
            <person name="Guan P."/>
            <person name="Tang J."/>
            <person name="Liang Y."/>
            <person name="Wang S."/>
            <person name="Deng Q."/>
            <person name="Li S."/>
            <person name="Zhu J."/>
            <person name="Wang L."/>
            <person name="Liu H."/>
            <person name="Li P."/>
        </authorList>
    </citation>
    <scope>NUCLEOTIDE SEQUENCE [LARGE SCALE GENOMIC DNA]</scope>
    <source>
        <strain evidence="2">AG-1 IA</strain>
    </source>
</reference>
<evidence type="ECO:0000313" key="1">
    <source>
        <dbReference type="EMBL" id="ELU36564.1"/>
    </source>
</evidence>